<accession>A0A976IDB2</accession>
<comment type="caution">
    <text evidence="8">The sequence shown here is derived from an EMBL/GenBank/DDBJ whole genome shotgun (WGS) entry which is preliminary data.</text>
</comment>
<dbReference type="PANTHER" id="PTHR12560:SF0">
    <property type="entry name" value="LD18904P"/>
    <property type="match status" value="1"/>
</dbReference>
<dbReference type="KEGG" id="blac:94352293"/>
<keyword evidence="4 5" id="KW-0472">Membrane</keyword>
<dbReference type="GO" id="GO:0005783">
    <property type="term" value="C:endoplasmic reticulum"/>
    <property type="evidence" value="ECO:0007669"/>
    <property type="project" value="TreeGrafter"/>
</dbReference>
<evidence type="ECO:0000256" key="1">
    <source>
        <dbReference type="ARBA" id="ARBA00004141"/>
    </source>
</evidence>
<dbReference type="SMART" id="SM00724">
    <property type="entry name" value="TLC"/>
    <property type="match status" value="1"/>
</dbReference>
<keyword evidence="3 6" id="KW-1133">Transmembrane helix</keyword>
<dbReference type="Proteomes" id="UP000294530">
    <property type="component" value="Unassembled WGS sequence"/>
</dbReference>
<evidence type="ECO:0000256" key="5">
    <source>
        <dbReference type="PROSITE-ProRule" id="PRU00205"/>
    </source>
</evidence>
<dbReference type="RefSeq" id="XP_067816983.1">
    <property type="nucleotide sequence ID" value="XM_067966622.1"/>
</dbReference>
<name>A0A976IDB2_BRELC</name>
<dbReference type="PROSITE" id="PS50922">
    <property type="entry name" value="TLC"/>
    <property type="match status" value="1"/>
</dbReference>
<protein>
    <recommendedName>
        <fullName evidence="7">TLC domain-containing protein</fullName>
    </recommendedName>
</protein>
<evidence type="ECO:0000256" key="4">
    <source>
        <dbReference type="ARBA" id="ARBA00023136"/>
    </source>
</evidence>
<dbReference type="GO" id="GO:0046513">
    <property type="term" value="P:ceramide biosynthetic process"/>
    <property type="evidence" value="ECO:0007669"/>
    <property type="project" value="InterPro"/>
</dbReference>
<reference evidence="8 9" key="1">
    <citation type="journal article" date="2021" name="Genome Biol.">
        <title>AFLAP: assembly-free linkage analysis pipeline using k-mers from genome sequencing data.</title>
        <authorList>
            <person name="Fletcher K."/>
            <person name="Zhang L."/>
            <person name="Gil J."/>
            <person name="Han R."/>
            <person name="Cavanaugh K."/>
            <person name="Michelmore R."/>
        </authorList>
    </citation>
    <scope>NUCLEOTIDE SEQUENCE [LARGE SCALE GENOMIC DNA]</scope>
    <source>
        <strain evidence="8 9">SF5</strain>
    </source>
</reference>
<keyword evidence="9" id="KW-1185">Reference proteome</keyword>
<dbReference type="PANTHER" id="PTHR12560">
    <property type="entry name" value="LONGEVITY ASSURANCE FACTOR 1 LAG1"/>
    <property type="match status" value="1"/>
</dbReference>
<dbReference type="OrthoDB" id="537032at2759"/>
<dbReference type="EMBL" id="SHOA02000006">
    <property type="protein sequence ID" value="TDH67484.1"/>
    <property type="molecule type" value="Genomic_DNA"/>
</dbReference>
<gene>
    <name evidence="8" type="ORF">CCR75_008570</name>
</gene>
<feature type="transmembrane region" description="Helical" evidence="6">
    <location>
        <begin position="184"/>
        <end position="207"/>
    </location>
</feature>
<sequence>MKMSLGAKEYGLIFMTLLLAPILVLELNGVFHERNTSEAFLSGTPGMPQYTDLLLSGVISSALIAVRFASANIFASLARVVLSPKKRLVKDRVDRFASVLFKLIYFVSITIVGFFVMQNEAWFPEYLGGKGSAIKTLLALSKAPPYALKIYFLVQLGYHLHSLIFMIAFSTIRNDFVEMLLHHVATILLMSGSYLSNYVAFGALVLFTHDIGDVFGYGIKSIVDTGNTPLVAMMYLLLLASWGYTRLYVLPYHLIFSAVVVVSQDIIDGTFAKPMIAMLCMLMVLHVYWYILFLVMGYILLKKGVAEDIQQKLEESDEVNDVSTTVTHLKNA</sequence>
<dbReference type="AlphaFoldDB" id="A0A976IDB2"/>
<evidence type="ECO:0000256" key="6">
    <source>
        <dbReference type="SAM" id="Phobius"/>
    </source>
</evidence>
<evidence type="ECO:0000256" key="2">
    <source>
        <dbReference type="ARBA" id="ARBA00022692"/>
    </source>
</evidence>
<evidence type="ECO:0000313" key="9">
    <source>
        <dbReference type="Proteomes" id="UP000294530"/>
    </source>
</evidence>
<feature type="transmembrane region" description="Helical" evidence="6">
    <location>
        <begin position="150"/>
        <end position="172"/>
    </location>
</feature>
<dbReference type="GeneID" id="94352293"/>
<dbReference type="Pfam" id="PF03798">
    <property type="entry name" value="TRAM_LAG1_CLN8"/>
    <property type="match status" value="1"/>
</dbReference>
<feature type="transmembrane region" description="Helical" evidence="6">
    <location>
        <begin position="53"/>
        <end position="75"/>
    </location>
</feature>
<dbReference type="GO" id="GO:0016020">
    <property type="term" value="C:membrane"/>
    <property type="evidence" value="ECO:0007669"/>
    <property type="project" value="UniProtKB-SubCell"/>
</dbReference>
<feature type="transmembrane region" description="Helical" evidence="6">
    <location>
        <begin position="276"/>
        <end position="301"/>
    </location>
</feature>
<dbReference type="InterPro" id="IPR016439">
    <property type="entry name" value="Lag1/Lac1-like"/>
</dbReference>
<feature type="transmembrane region" description="Helical" evidence="6">
    <location>
        <begin position="219"/>
        <end position="240"/>
    </location>
</feature>
<feature type="transmembrane region" description="Helical" evidence="6">
    <location>
        <begin position="247"/>
        <end position="264"/>
    </location>
</feature>
<feature type="transmembrane region" description="Helical" evidence="6">
    <location>
        <begin position="12"/>
        <end position="31"/>
    </location>
</feature>
<evidence type="ECO:0000256" key="3">
    <source>
        <dbReference type="ARBA" id="ARBA00022989"/>
    </source>
</evidence>
<feature type="transmembrane region" description="Helical" evidence="6">
    <location>
        <begin position="96"/>
        <end position="117"/>
    </location>
</feature>
<dbReference type="GO" id="GO:0050291">
    <property type="term" value="F:sphingosine N-acyltransferase activity"/>
    <property type="evidence" value="ECO:0007669"/>
    <property type="project" value="InterPro"/>
</dbReference>
<evidence type="ECO:0000259" key="7">
    <source>
        <dbReference type="PROSITE" id="PS50922"/>
    </source>
</evidence>
<evidence type="ECO:0000313" key="8">
    <source>
        <dbReference type="EMBL" id="TDH67484.1"/>
    </source>
</evidence>
<dbReference type="InterPro" id="IPR006634">
    <property type="entry name" value="TLC-dom"/>
</dbReference>
<keyword evidence="2 5" id="KW-0812">Transmembrane</keyword>
<organism evidence="8 9">
    <name type="scientific">Bremia lactucae</name>
    <name type="common">Lettuce downy mildew</name>
    <dbReference type="NCBI Taxonomy" id="4779"/>
    <lineage>
        <taxon>Eukaryota</taxon>
        <taxon>Sar</taxon>
        <taxon>Stramenopiles</taxon>
        <taxon>Oomycota</taxon>
        <taxon>Peronosporomycetes</taxon>
        <taxon>Peronosporales</taxon>
        <taxon>Peronosporaceae</taxon>
        <taxon>Bremia</taxon>
    </lineage>
</organism>
<feature type="domain" description="TLC" evidence="7">
    <location>
        <begin position="94"/>
        <end position="302"/>
    </location>
</feature>
<proteinExistence type="predicted"/>
<comment type="subcellular location">
    <subcellularLocation>
        <location evidence="1">Membrane</location>
        <topology evidence="1">Multi-pass membrane protein</topology>
    </subcellularLocation>
</comment>